<comment type="caution">
    <text evidence="4">The sequence shown here is derived from an EMBL/GenBank/DDBJ whole genome shotgun (WGS) entry which is preliminary data.</text>
</comment>
<dbReference type="Gene3D" id="2.60.120.560">
    <property type="entry name" value="Exo-inulinase, domain 1"/>
    <property type="match status" value="1"/>
</dbReference>
<dbReference type="AlphaFoldDB" id="A0A3S2UKE3"/>
<dbReference type="Pfam" id="PF20736">
    <property type="entry name" value="Glyco_hydro127M"/>
    <property type="match status" value="1"/>
</dbReference>
<evidence type="ECO:0000313" key="5">
    <source>
        <dbReference type="Proteomes" id="UP000282759"/>
    </source>
</evidence>
<dbReference type="SUPFAM" id="SSF48208">
    <property type="entry name" value="Six-hairpin glycosidases"/>
    <property type="match status" value="1"/>
</dbReference>
<proteinExistence type="predicted"/>
<evidence type="ECO:0000259" key="2">
    <source>
        <dbReference type="Pfam" id="PF07944"/>
    </source>
</evidence>
<dbReference type="PANTHER" id="PTHR31151:SF0">
    <property type="entry name" value="PROLINE-TRNA LIGASE (DUF1680)"/>
    <property type="match status" value="1"/>
</dbReference>
<dbReference type="InterPro" id="IPR010496">
    <property type="entry name" value="AL/BT2_dom"/>
</dbReference>
<dbReference type="PANTHER" id="PTHR31151">
    <property type="entry name" value="PROLINE-TRNA LIGASE (DUF1680)"/>
    <property type="match status" value="1"/>
</dbReference>
<dbReference type="GO" id="GO:0016787">
    <property type="term" value="F:hydrolase activity"/>
    <property type="evidence" value="ECO:0007669"/>
    <property type="project" value="InterPro"/>
</dbReference>
<evidence type="ECO:0000259" key="1">
    <source>
        <dbReference type="Pfam" id="PF06439"/>
    </source>
</evidence>
<evidence type="ECO:0000259" key="3">
    <source>
        <dbReference type="Pfam" id="PF20736"/>
    </source>
</evidence>
<dbReference type="RefSeq" id="WP_127705400.1">
    <property type="nucleotide sequence ID" value="NZ_SACK01000005.1"/>
</dbReference>
<gene>
    <name evidence="4" type="ORF">EOD41_12555</name>
</gene>
<dbReference type="InterPro" id="IPR008928">
    <property type="entry name" value="6-hairpin_glycosidase_sf"/>
</dbReference>
<dbReference type="Pfam" id="PF06439">
    <property type="entry name" value="3keto-disac_hyd"/>
    <property type="match status" value="1"/>
</dbReference>
<dbReference type="OrthoDB" id="9757939at2"/>
<protein>
    <submittedName>
        <fullName evidence="4">DUF1080 domain-containing protein</fullName>
    </submittedName>
</protein>
<organism evidence="4 5">
    <name type="scientific">Mucilaginibacter limnophilus</name>
    <dbReference type="NCBI Taxonomy" id="1932778"/>
    <lineage>
        <taxon>Bacteria</taxon>
        <taxon>Pseudomonadati</taxon>
        <taxon>Bacteroidota</taxon>
        <taxon>Sphingobacteriia</taxon>
        <taxon>Sphingobacteriales</taxon>
        <taxon>Sphingobacteriaceae</taxon>
        <taxon>Mucilaginibacter</taxon>
    </lineage>
</organism>
<keyword evidence="5" id="KW-1185">Reference proteome</keyword>
<name>A0A3S2UKE3_9SPHI</name>
<dbReference type="InterPro" id="IPR012878">
    <property type="entry name" value="Beta-AFase-like_GH127_cat"/>
</dbReference>
<sequence>MKPKKTSSFIILFFVAQSITLPSLCQSRLNFNRAPLKQDVYIQLPLGSIKAKGWLLKQLELQKSGATGHAEELYPGKDDLGPDADWLGGTGNSWEKAPYYLKGLVALAYTLDDAELKAKAQKWIDYTLNHQQENGLFGSPKMKDWWPRMPFMYALQSYYEATNDARVIPFLSKYLKYELANLDADPLRDWGKARAGDNMEIALWLYNKTGDAYLVDLVKKLQSQAYPWADIHNNNEFFYFGRDFHPRHMVSVAQALKFPVVYSQIDTSPYYANAMQNGINNIMRDHGLPQGLSSGTEFLAGRSSVQGVETCTVVEWMQSLETAFRITPDASLGDQLEKIAFNALPAQFSKDFKNHTYYTLPNQVQALPGPHGFNQDYANGIVPSPYSGYPCCRYNMHMGWPYFVKNSWSATPDGGLAVSIYAPMEVTAPVQNTRIKIQEDTNYPFEEQIRLKLTLQQPALFPLHLRIPGWCTKPQVLVNGKEIAGVKPGQMLVVNRKWNSNDKIVLNFPMHLAVKPQVNNAVSIERGPLVYALKIQESVKNVKEFPVKGFFETEISPASAWNYGLLLDKTSLEKNIIVVKGPMPENPFVQNVTPVILKLKAKRIPSWTIDDNKIAALDVPFSPVASAEKTEEVTLVPFGSENLRVTIFPTIGKPQYITSSYKETFDNNSMPQSLVFYGGGWFCKDKAIHTAANEDGKSGRGTKVIATGTRFSNLTYTADVSVNSTGDAGLVFRVTEAAIGSDAYKGYYVGLNAETGTIQFGKASNSKWVVISSAKYPLEMNKSYKVTIKAVNDKFDVFINDEKKAVISAKDSEYKTGSIGLRAYNALASADNISVTAL</sequence>
<dbReference type="GO" id="GO:0005975">
    <property type="term" value="P:carbohydrate metabolic process"/>
    <property type="evidence" value="ECO:0007669"/>
    <property type="project" value="InterPro"/>
</dbReference>
<feature type="domain" description="Non-reducing end beta-L-arabinofuranosidase-like GH127 catalytic" evidence="2">
    <location>
        <begin position="99"/>
        <end position="402"/>
    </location>
</feature>
<evidence type="ECO:0000313" key="4">
    <source>
        <dbReference type="EMBL" id="RVU00308.1"/>
    </source>
</evidence>
<dbReference type="InterPro" id="IPR049046">
    <property type="entry name" value="Beta-AFase-like_GH127_middle"/>
</dbReference>
<dbReference type="EMBL" id="SACK01000005">
    <property type="protein sequence ID" value="RVU00308.1"/>
    <property type="molecule type" value="Genomic_DNA"/>
</dbReference>
<dbReference type="Proteomes" id="UP000282759">
    <property type="component" value="Unassembled WGS sequence"/>
</dbReference>
<feature type="domain" description="3-keto-alpha-glucoside-1,2-lyase/3-keto-2-hydroxy-glucal hydratase" evidence="1">
    <location>
        <begin position="680"/>
        <end position="835"/>
    </location>
</feature>
<reference evidence="4 5" key="1">
    <citation type="submission" date="2019-01" db="EMBL/GenBank/DDBJ databases">
        <authorList>
            <person name="Chen W.-M."/>
        </authorList>
    </citation>
    <scope>NUCLEOTIDE SEQUENCE [LARGE SCALE GENOMIC DNA]</scope>
    <source>
        <strain evidence="4 5">YBJ-36</strain>
    </source>
</reference>
<dbReference type="Pfam" id="PF07944">
    <property type="entry name" value="Beta-AFase-like_GH127_cat"/>
    <property type="match status" value="1"/>
</dbReference>
<feature type="domain" description="Non-reducing end beta-L-arabinofuranosidase-like GH127 middle" evidence="3">
    <location>
        <begin position="416"/>
        <end position="510"/>
    </location>
</feature>
<accession>A0A3S2UKE3</accession>